<dbReference type="PANTHER" id="PTHR15459">
    <property type="entry name" value="POLYAMINE-MODULATED FACTOR 1"/>
    <property type="match status" value="1"/>
</dbReference>
<keyword evidence="4" id="KW-0132">Cell division</keyword>
<dbReference type="AlphaFoldDB" id="A0AAD8LHZ5"/>
<dbReference type="InterPro" id="IPR007128">
    <property type="entry name" value="PMF1/Nnf1"/>
</dbReference>
<dbReference type="EMBL" id="JAUHHV010000001">
    <property type="protein sequence ID" value="KAK1439491.1"/>
    <property type="molecule type" value="Genomic_DNA"/>
</dbReference>
<gene>
    <name evidence="11" type="ORF">QVD17_05310</name>
</gene>
<dbReference type="GO" id="GO:0005634">
    <property type="term" value="C:nucleus"/>
    <property type="evidence" value="ECO:0007669"/>
    <property type="project" value="UniProtKB-SubCell"/>
</dbReference>
<keyword evidence="8" id="KW-0131">Cell cycle</keyword>
<keyword evidence="12" id="KW-1185">Reference proteome</keyword>
<accession>A0AAD8LHZ5</accession>
<keyword evidence="9" id="KW-0137">Centromere</keyword>
<evidence type="ECO:0000256" key="2">
    <source>
        <dbReference type="ARBA" id="ARBA00004629"/>
    </source>
</evidence>
<keyword evidence="5" id="KW-0498">Mitosis</keyword>
<dbReference type="GO" id="GO:0000444">
    <property type="term" value="C:MIS12/MIND type complex"/>
    <property type="evidence" value="ECO:0007669"/>
    <property type="project" value="InterPro"/>
</dbReference>
<comment type="caution">
    <text evidence="11">The sequence shown here is derived from an EMBL/GenBank/DDBJ whole genome shotgun (WGS) entry which is preliminary data.</text>
</comment>
<evidence type="ECO:0000256" key="4">
    <source>
        <dbReference type="ARBA" id="ARBA00022618"/>
    </source>
</evidence>
<evidence type="ECO:0000256" key="1">
    <source>
        <dbReference type="ARBA" id="ARBA00004123"/>
    </source>
</evidence>
<dbReference type="GO" id="GO:0051301">
    <property type="term" value="P:cell division"/>
    <property type="evidence" value="ECO:0007669"/>
    <property type="project" value="UniProtKB-KW"/>
</dbReference>
<dbReference type="PANTHER" id="PTHR15459:SF3">
    <property type="entry name" value="POLYAMINE-MODULATED FACTOR 1"/>
    <property type="match status" value="1"/>
</dbReference>
<dbReference type="Proteomes" id="UP001229421">
    <property type="component" value="Unassembled WGS sequence"/>
</dbReference>
<evidence type="ECO:0000256" key="10">
    <source>
        <dbReference type="SAM" id="Coils"/>
    </source>
</evidence>
<dbReference type="Pfam" id="PF03980">
    <property type="entry name" value="Nnf1"/>
    <property type="match status" value="1"/>
</dbReference>
<sequence length="170" mass="19261">MENGSSETVDVGYRQSELKRSFNLALHALLTTCSKEEFCKAFPRFTQAEKERLHQLYIKVIVSLHENIEDEFEALCEDTKVGDILGTIEELVEEQTLDPLYPDKTNLNDVAQVLLTLKKNEIQNLTTMLEKSEAQNKVLRSRVELLQKEIQDSSGASNAVEKAKTGMLND</sequence>
<keyword evidence="7" id="KW-0539">Nucleus</keyword>
<evidence type="ECO:0000313" key="11">
    <source>
        <dbReference type="EMBL" id="KAK1439491.1"/>
    </source>
</evidence>
<evidence type="ECO:0000313" key="12">
    <source>
        <dbReference type="Proteomes" id="UP001229421"/>
    </source>
</evidence>
<name>A0AAD8LHZ5_TARER</name>
<feature type="coiled-coil region" evidence="10">
    <location>
        <begin position="115"/>
        <end position="149"/>
    </location>
</feature>
<evidence type="ECO:0000256" key="5">
    <source>
        <dbReference type="ARBA" id="ARBA00022776"/>
    </source>
</evidence>
<evidence type="ECO:0000256" key="7">
    <source>
        <dbReference type="ARBA" id="ARBA00023242"/>
    </source>
</evidence>
<proteinExistence type="predicted"/>
<keyword evidence="6" id="KW-0995">Kinetochore</keyword>
<evidence type="ECO:0000256" key="6">
    <source>
        <dbReference type="ARBA" id="ARBA00022838"/>
    </source>
</evidence>
<evidence type="ECO:0000256" key="8">
    <source>
        <dbReference type="ARBA" id="ARBA00023306"/>
    </source>
</evidence>
<dbReference type="GO" id="GO:0007059">
    <property type="term" value="P:chromosome segregation"/>
    <property type="evidence" value="ECO:0007669"/>
    <property type="project" value="TreeGrafter"/>
</dbReference>
<evidence type="ECO:0000256" key="9">
    <source>
        <dbReference type="ARBA" id="ARBA00023328"/>
    </source>
</evidence>
<reference evidence="11" key="1">
    <citation type="journal article" date="2023" name="bioRxiv">
        <title>Improved chromosome-level genome assembly for marigold (Tagetes erecta).</title>
        <authorList>
            <person name="Jiang F."/>
            <person name="Yuan L."/>
            <person name="Wang S."/>
            <person name="Wang H."/>
            <person name="Xu D."/>
            <person name="Wang A."/>
            <person name="Fan W."/>
        </authorList>
    </citation>
    <scope>NUCLEOTIDE SEQUENCE</scope>
    <source>
        <strain evidence="11">WSJ</strain>
        <tissue evidence="11">Leaf</tissue>
    </source>
</reference>
<evidence type="ECO:0000256" key="3">
    <source>
        <dbReference type="ARBA" id="ARBA00022454"/>
    </source>
</evidence>
<organism evidence="11 12">
    <name type="scientific">Tagetes erecta</name>
    <name type="common">African marigold</name>
    <dbReference type="NCBI Taxonomy" id="13708"/>
    <lineage>
        <taxon>Eukaryota</taxon>
        <taxon>Viridiplantae</taxon>
        <taxon>Streptophyta</taxon>
        <taxon>Embryophyta</taxon>
        <taxon>Tracheophyta</taxon>
        <taxon>Spermatophyta</taxon>
        <taxon>Magnoliopsida</taxon>
        <taxon>eudicotyledons</taxon>
        <taxon>Gunneridae</taxon>
        <taxon>Pentapetalae</taxon>
        <taxon>asterids</taxon>
        <taxon>campanulids</taxon>
        <taxon>Asterales</taxon>
        <taxon>Asteraceae</taxon>
        <taxon>Asteroideae</taxon>
        <taxon>Heliantheae alliance</taxon>
        <taxon>Tageteae</taxon>
        <taxon>Tagetes</taxon>
    </lineage>
</organism>
<comment type="subcellular location">
    <subcellularLocation>
        <location evidence="2">Chromosome</location>
        <location evidence="2">Centromere</location>
        <location evidence="2">Kinetochore</location>
    </subcellularLocation>
    <subcellularLocation>
        <location evidence="1">Nucleus</location>
    </subcellularLocation>
</comment>
<keyword evidence="10" id="KW-0175">Coiled coil</keyword>
<protein>
    <submittedName>
        <fullName evidence="11">Uncharacterized protein</fullName>
    </submittedName>
</protein>
<keyword evidence="3" id="KW-0158">Chromosome</keyword>